<dbReference type="SUPFAM" id="SSF56436">
    <property type="entry name" value="C-type lectin-like"/>
    <property type="match status" value="2"/>
</dbReference>
<name>A0AAV2HPZ0_LYMST</name>
<comment type="caution">
    <text evidence="2">The sequence shown here is derived from an EMBL/GenBank/DDBJ whole genome shotgun (WGS) entry which is preliminary data.</text>
</comment>
<organism evidence="2 3">
    <name type="scientific">Lymnaea stagnalis</name>
    <name type="common">Great pond snail</name>
    <name type="synonym">Helix stagnalis</name>
    <dbReference type="NCBI Taxonomy" id="6523"/>
    <lineage>
        <taxon>Eukaryota</taxon>
        <taxon>Metazoa</taxon>
        <taxon>Spiralia</taxon>
        <taxon>Lophotrochozoa</taxon>
        <taxon>Mollusca</taxon>
        <taxon>Gastropoda</taxon>
        <taxon>Heterobranchia</taxon>
        <taxon>Euthyneura</taxon>
        <taxon>Panpulmonata</taxon>
        <taxon>Hygrophila</taxon>
        <taxon>Lymnaeoidea</taxon>
        <taxon>Lymnaeidae</taxon>
        <taxon>Lymnaea</taxon>
    </lineage>
</organism>
<dbReference type="InterPro" id="IPR016186">
    <property type="entry name" value="C-type_lectin-like/link_sf"/>
</dbReference>
<dbReference type="Gene3D" id="3.10.100.10">
    <property type="entry name" value="Mannose-Binding Protein A, subunit A"/>
    <property type="match status" value="1"/>
</dbReference>
<evidence type="ECO:0000259" key="1">
    <source>
        <dbReference type="Pfam" id="PF00059"/>
    </source>
</evidence>
<dbReference type="Proteomes" id="UP001497497">
    <property type="component" value="Unassembled WGS sequence"/>
</dbReference>
<dbReference type="CDD" id="cd00037">
    <property type="entry name" value="CLECT"/>
    <property type="match status" value="1"/>
</dbReference>
<proteinExistence type="predicted"/>
<reference evidence="2 3" key="1">
    <citation type="submission" date="2024-04" db="EMBL/GenBank/DDBJ databases">
        <authorList>
            <consortium name="Genoscope - CEA"/>
            <person name="William W."/>
        </authorList>
    </citation>
    <scope>NUCLEOTIDE SEQUENCE [LARGE SCALE GENOMIC DNA]</scope>
</reference>
<dbReference type="InterPro" id="IPR001304">
    <property type="entry name" value="C-type_lectin-like"/>
</dbReference>
<accession>A0AAV2HPZ0</accession>
<feature type="non-terminal residue" evidence="2">
    <location>
        <position position="1"/>
    </location>
</feature>
<gene>
    <name evidence="2" type="ORF">GSLYS_00008859001</name>
</gene>
<dbReference type="InterPro" id="IPR016187">
    <property type="entry name" value="CTDL_fold"/>
</dbReference>
<sequence>WLSTGKEATELSQLWANEQPNESPNNDCAFVYMSEVYTDYCGDSKYTLCMEIELATSTAVTTTSDLTGPCQWKESIYVEGSCFLYYNTTQKTYAKAKLYCENLGGVLASVNLTKQVKDGLSSLLSGSETWIGADNKTGTWTWLSTGQKAT</sequence>
<dbReference type="Pfam" id="PF00059">
    <property type="entry name" value="Lectin_C"/>
    <property type="match status" value="1"/>
</dbReference>
<protein>
    <recommendedName>
        <fullName evidence="1">C-type lectin domain-containing protein</fullName>
    </recommendedName>
</protein>
<keyword evidence="3" id="KW-1185">Reference proteome</keyword>
<dbReference type="EMBL" id="CAXITT010000185">
    <property type="protein sequence ID" value="CAL1534899.1"/>
    <property type="molecule type" value="Genomic_DNA"/>
</dbReference>
<evidence type="ECO:0000313" key="2">
    <source>
        <dbReference type="EMBL" id="CAL1534899.1"/>
    </source>
</evidence>
<feature type="domain" description="C-type lectin" evidence="1">
    <location>
        <begin position="90"/>
        <end position="146"/>
    </location>
</feature>
<evidence type="ECO:0000313" key="3">
    <source>
        <dbReference type="Proteomes" id="UP001497497"/>
    </source>
</evidence>
<feature type="non-terminal residue" evidence="2">
    <location>
        <position position="150"/>
    </location>
</feature>
<dbReference type="AlphaFoldDB" id="A0AAV2HPZ0"/>